<dbReference type="InterPro" id="IPR011701">
    <property type="entry name" value="MFS"/>
</dbReference>
<feature type="transmembrane region" description="Helical" evidence="5">
    <location>
        <begin position="48"/>
        <end position="75"/>
    </location>
</feature>
<feature type="transmembrane region" description="Helical" evidence="5">
    <location>
        <begin position="87"/>
        <end position="105"/>
    </location>
</feature>
<evidence type="ECO:0000256" key="5">
    <source>
        <dbReference type="SAM" id="Phobius"/>
    </source>
</evidence>
<dbReference type="PANTHER" id="PTHR42718">
    <property type="entry name" value="MAJOR FACILITATOR SUPERFAMILY MULTIDRUG TRANSPORTER MFSC"/>
    <property type="match status" value="1"/>
</dbReference>
<dbReference type="PANTHER" id="PTHR42718:SF27">
    <property type="entry name" value="TRANSPORTER, PUTATIVE-RELATED"/>
    <property type="match status" value="1"/>
</dbReference>
<evidence type="ECO:0000313" key="8">
    <source>
        <dbReference type="Proteomes" id="UP001174694"/>
    </source>
</evidence>
<dbReference type="SUPFAM" id="SSF103473">
    <property type="entry name" value="MFS general substrate transporter"/>
    <property type="match status" value="1"/>
</dbReference>
<evidence type="ECO:0000313" key="7">
    <source>
        <dbReference type="EMBL" id="KAJ9137115.1"/>
    </source>
</evidence>
<evidence type="ECO:0000256" key="2">
    <source>
        <dbReference type="ARBA" id="ARBA00022692"/>
    </source>
</evidence>
<protein>
    <submittedName>
        <fullName evidence="7">Aminotriazole resistance protein</fullName>
    </submittedName>
</protein>
<feature type="domain" description="Major facilitator superfamily (MFS) profile" evidence="6">
    <location>
        <begin position="45"/>
        <end position="519"/>
    </location>
</feature>
<comment type="caution">
    <text evidence="7">The sequence shown here is derived from an EMBL/GenBank/DDBJ whole genome shotgun (WGS) entry which is preliminary data.</text>
</comment>
<proteinExistence type="predicted"/>
<reference evidence="7" key="1">
    <citation type="submission" date="2022-07" db="EMBL/GenBank/DDBJ databases">
        <title>Fungi with potential for degradation of polypropylene.</title>
        <authorList>
            <person name="Gostincar C."/>
        </authorList>
    </citation>
    <scope>NUCLEOTIDE SEQUENCE</scope>
    <source>
        <strain evidence="7">EXF-13308</strain>
    </source>
</reference>
<dbReference type="InterPro" id="IPR020846">
    <property type="entry name" value="MFS_dom"/>
</dbReference>
<feature type="transmembrane region" description="Helical" evidence="5">
    <location>
        <begin position="447"/>
        <end position="474"/>
    </location>
</feature>
<evidence type="ECO:0000256" key="1">
    <source>
        <dbReference type="ARBA" id="ARBA00004141"/>
    </source>
</evidence>
<feature type="transmembrane region" description="Helical" evidence="5">
    <location>
        <begin position="494"/>
        <end position="512"/>
    </location>
</feature>
<feature type="transmembrane region" description="Helical" evidence="5">
    <location>
        <begin position="248"/>
        <end position="268"/>
    </location>
</feature>
<comment type="subcellular location">
    <subcellularLocation>
        <location evidence="1">Membrane</location>
        <topology evidence="1">Multi-pass membrane protein</topology>
    </subcellularLocation>
</comment>
<dbReference type="Proteomes" id="UP001174694">
    <property type="component" value="Unassembled WGS sequence"/>
</dbReference>
<feature type="transmembrane region" description="Helical" evidence="5">
    <location>
        <begin position="410"/>
        <end position="435"/>
    </location>
</feature>
<feature type="transmembrane region" description="Helical" evidence="5">
    <location>
        <begin position="383"/>
        <end position="404"/>
    </location>
</feature>
<feature type="transmembrane region" description="Helical" evidence="5">
    <location>
        <begin position="319"/>
        <end position="340"/>
    </location>
</feature>
<sequence>MTSTTTEMVALPRGDDCVLQSIVSGSPGSSAAAAAPEPATKIRSRVQIVAMTGMLSGVNFTNSAITGLVTVGLPAIATDLALPSTLAFWPASVSGLATASTLLLAGAASDVIGPRTVDLIGCFANGAAMMGAAAVRGGEDLVALRALQGVAMSLHFAASVAILTENLPRSRARNIAFSCLGLSQVLGFSFGLVIGGVLVDTLGWRAGWYLYGGITLLLAGVGLWALPSHGRKRTFTQVMQDMLAKVDWVGALLASAFMALSCYLLAVLSTDVYRIREPGSIVILVLGVLAAPAFAYWAHRRMRFGKPALIPNSLWKKKSFTTICATICLSFAVLNSMELFSSLFFQKIQQLSALQASLRILPSVIVGMFLNLGTGLFVDRIPAFWLVILSSFLCAGAPLLMAFYQPEWPYWTNAFVAQLLMPISGDILFTVGLIIVSDAFPEDTQSLAGAVFNTASQFGSAFGLAVVQIVSSAVAQSRENKGITSLLDGYRASYWTMFVFMILCVALPGIGLRGAGKVGVKRD</sequence>
<feature type="transmembrane region" description="Helical" evidence="5">
    <location>
        <begin position="360"/>
        <end position="378"/>
    </location>
</feature>
<evidence type="ECO:0000256" key="4">
    <source>
        <dbReference type="ARBA" id="ARBA00023136"/>
    </source>
</evidence>
<dbReference type="GO" id="GO:0016020">
    <property type="term" value="C:membrane"/>
    <property type="evidence" value="ECO:0007669"/>
    <property type="project" value="UniProtKB-SubCell"/>
</dbReference>
<dbReference type="Pfam" id="PF07690">
    <property type="entry name" value="MFS_1"/>
    <property type="match status" value="1"/>
</dbReference>
<feature type="transmembrane region" description="Helical" evidence="5">
    <location>
        <begin position="208"/>
        <end position="227"/>
    </location>
</feature>
<name>A0AA38RFX9_9PEZI</name>
<dbReference type="EMBL" id="JANBVO010000036">
    <property type="protein sequence ID" value="KAJ9137115.1"/>
    <property type="molecule type" value="Genomic_DNA"/>
</dbReference>
<dbReference type="AlphaFoldDB" id="A0AA38RFX9"/>
<evidence type="ECO:0000256" key="3">
    <source>
        <dbReference type="ARBA" id="ARBA00022989"/>
    </source>
</evidence>
<gene>
    <name evidence="7" type="ORF">NKR23_g9316</name>
</gene>
<feature type="transmembrane region" description="Helical" evidence="5">
    <location>
        <begin position="175"/>
        <end position="196"/>
    </location>
</feature>
<evidence type="ECO:0000259" key="6">
    <source>
        <dbReference type="PROSITE" id="PS50850"/>
    </source>
</evidence>
<feature type="transmembrane region" description="Helical" evidence="5">
    <location>
        <begin position="117"/>
        <end position="135"/>
    </location>
</feature>
<dbReference type="GO" id="GO:0022857">
    <property type="term" value="F:transmembrane transporter activity"/>
    <property type="evidence" value="ECO:0007669"/>
    <property type="project" value="InterPro"/>
</dbReference>
<dbReference type="InterPro" id="IPR036259">
    <property type="entry name" value="MFS_trans_sf"/>
</dbReference>
<feature type="transmembrane region" description="Helical" evidence="5">
    <location>
        <begin position="141"/>
        <end position="163"/>
    </location>
</feature>
<keyword evidence="2 5" id="KW-0812">Transmembrane</keyword>
<dbReference type="PROSITE" id="PS50850">
    <property type="entry name" value="MFS"/>
    <property type="match status" value="1"/>
</dbReference>
<feature type="transmembrane region" description="Helical" evidence="5">
    <location>
        <begin position="280"/>
        <end position="298"/>
    </location>
</feature>
<keyword evidence="8" id="KW-1185">Reference proteome</keyword>
<accession>A0AA38RFX9</accession>
<dbReference type="Gene3D" id="1.20.1250.20">
    <property type="entry name" value="MFS general substrate transporter like domains"/>
    <property type="match status" value="2"/>
</dbReference>
<organism evidence="7 8">
    <name type="scientific">Pleurostoma richardsiae</name>
    <dbReference type="NCBI Taxonomy" id="41990"/>
    <lineage>
        <taxon>Eukaryota</taxon>
        <taxon>Fungi</taxon>
        <taxon>Dikarya</taxon>
        <taxon>Ascomycota</taxon>
        <taxon>Pezizomycotina</taxon>
        <taxon>Sordariomycetes</taxon>
        <taxon>Sordariomycetidae</taxon>
        <taxon>Calosphaeriales</taxon>
        <taxon>Pleurostomataceae</taxon>
        <taxon>Pleurostoma</taxon>
    </lineage>
</organism>
<keyword evidence="3 5" id="KW-1133">Transmembrane helix</keyword>
<keyword evidence="4 5" id="KW-0472">Membrane</keyword>